<comment type="caution">
    <text evidence="2">The sequence shown here is derived from an EMBL/GenBank/DDBJ whole genome shotgun (WGS) entry which is preliminary data.</text>
</comment>
<reference evidence="2" key="1">
    <citation type="journal article" date="2020" name="mSystems">
        <title>Genome- and Community-Level Interaction Insights into Carbon Utilization and Element Cycling Functions of Hydrothermarchaeota in Hydrothermal Sediment.</title>
        <authorList>
            <person name="Zhou Z."/>
            <person name="Liu Y."/>
            <person name="Xu W."/>
            <person name="Pan J."/>
            <person name="Luo Z.H."/>
            <person name="Li M."/>
        </authorList>
    </citation>
    <scope>NUCLEOTIDE SEQUENCE [LARGE SCALE GENOMIC DNA]</scope>
    <source>
        <strain evidence="2">SpSt-381</strain>
    </source>
</reference>
<dbReference type="EMBL" id="DSQF01000019">
    <property type="protein sequence ID" value="HGZ43613.1"/>
    <property type="molecule type" value="Genomic_DNA"/>
</dbReference>
<gene>
    <name evidence="2" type="ORF">ENR23_09345</name>
</gene>
<feature type="region of interest" description="Disordered" evidence="1">
    <location>
        <begin position="39"/>
        <end position="70"/>
    </location>
</feature>
<sequence>MAEIATAVRASRLVKLADEATGAIVADAATRERAGAGIAFRGLGPRGPPRAPRAHNVAVRAAPDSRATLG</sequence>
<accession>A0A832MN20</accession>
<proteinExistence type="predicted"/>
<protein>
    <submittedName>
        <fullName evidence="2">Uncharacterized protein</fullName>
    </submittedName>
</protein>
<organism evidence="2">
    <name type="scientific">Eiseniibacteriota bacterium</name>
    <dbReference type="NCBI Taxonomy" id="2212470"/>
    <lineage>
        <taxon>Bacteria</taxon>
        <taxon>Candidatus Eiseniibacteriota</taxon>
    </lineage>
</organism>
<dbReference type="AlphaFoldDB" id="A0A832MN20"/>
<name>A0A832MN20_UNCEI</name>
<evidence type="ECO:0000313" key="2">
    <source>
        <dbReference type="EMBL" id="HGZ43613.1"/>
    </source>
</evidence>
<evidence type="ECO:0000256" key="1">
    <source>
        <dbReference type="SAM" id="MobiDB-lite"/>
    </source>
</evidence>